<comment type="caution">
    <text evidence="3">The sequence shown here is derived from an EMBL/GenBank/DDBJ whole genome shotgun (WGS) entry which is preliminary data.</text>
</comment>
<feature type="transmembrane region" description="Helical" evidence="1">
    <location>
        <begin position="40"/>
        <end position="63"/>
    </location>
</feature>
<evidence type="ECO:0000256" key="1">
    <source>
        <dbReference type="SAM" id="Phobius"/>
    </source>
</evidence>
<dbReference type="RefSeq" id="WP_380712419.1">
    <property type="nucleotide sequence ID" value="NZ_JAKILF010000004.1"/>
</dbReference>
<keyword evidence="1" id="KW-0812">Transmembrane</keyword>
<gene>
    <name evidence="3" type="ORF">ACFOE0_16530</name>
</gene>
<protein>
    <recommendedName>
        <fullName evidence="2">Cyanobacterial TRADD-N associated 2 transmembrane domain-containing protein</fullName>
    </recommendedName>
</protein>
<name>A0ABV7GE21_9GAMM</name>
<evidence type="ECO:0000313" key="3">
    <source>
        <dbReference type="EMBL" id="MFC3139774.1"/>
    </source>
</evidence>
<evidence type="ECO:0000313" key="4">
    <source>
        <dbReference type="Proteomes" id="UP001595621"/>
    </source>
</evidence>
<feature type="transmembrane region" description="Helical" evidence="1">
    <location>
        <begin position="69"/>
        <end position="93"/>
    </location>
</feature>
<dbReference type="Proteomes" id="UP001595621">
    <property type="component" value="Unassembled WGS sequence"/>
</dbReference>
<dbReference type="InterPro" id="IPR048567">
    <property type="entry name" value="CyanoTRADDas_TM"/>
</dbReference>
<keyword evidence="1" id="KW-0472">Membrane</keyword>
<organism evidence="3 4">
    <name type="scientific">Shewanella submarina</name>
    <dbReference type="NCBI Taxonomy" id="2016376"/>
    <lineage>
        <taxon>Bacteria</taxon>
        <taxon>Pseudomonadati</taxon>
        <taxon>Pseudomonadota</taxon>
        <taxon>Gammaproteobacteria</taxon>
        <taxon>Alteromonadales</taxon>
        <taxon>Shewanellaceae</taxon>
        <taxon>Shewanella</taxon>
    </lineage>
</organism>
<evidence type="ECO:0000259" key="2">
    <source>
        <dbReference type="Pfam" id="PF20712"/>
    </source>
</evidence>
<accession>A0ABV7GE21</accession>
<dbReference type="EMBL" id="JBHRTD010000017">
    <property type="protein sequence ID" value="MFC3139774.1"/>
    <property type="molecule type" value="Genomic_DNA"/>
</dbReference>
<dbReference type="Pfam" id="PF20712">
    <property type="entry name" value="CyanoTRADDas_TM"/>
    <property type="match status" value="1"/>
</dbReference>
<proteinExistence type="predicted"/>
<keyword evidence="1" id="KW-1133">Transmembrane helix</keyword>
<reference evidence="4" key="1">
    <citation type="journal article" date="2019" name="Int. J. Syst. Evol. Microbiol.">
        <title>The Global Catalogue of Microorganisms (GCM) 10K type strain sequencing project: providing services to taxonomists for standard genome sequencing and annotation.</title>
        <authorList>
            <consortium name="The Broad Institute Genomics Platform"/>
            <consortium name="The Broad Institute Genome Sequencing Center for Infectious Disease"/>
            <person name="Wu L."/>
            <person name="Ma J."/>
        </authorList>
    </citation>
    <scope>NUCLEOTIDE SEQUENCE [LARGE SCALE GENOMIC DNA]</scope>
    <source>
        <strain evidence="4">KCTC 52277</strain>
    </source>
</reference>
<keyword evidence="4" id="KW-1185">Reference proteome</keyword>
<feature type="domain" description="Cyanobacterial TRADD-N associated 2 transmembrane" evidence="2">
    <location>
        <begin position="32"/>
        <end position="99"/>
    </location>
</feature>
<sequence length="162" mass="17979">MEEVEQRVKENPKETQAAWELARVKLESYLNRNLKQVRSIFWLTVLVMLVGFALIGFGVYSTIESPDKLAPAIISSVSGVLVNFIGVTFLVLYKSTMVQATDYVSILERINAVGMSVQILDTLNDDDDKLKQNTTAGLSKQLLALYTESGKSITSSSSGRRR</sequence>